<dbReference type="InterPro" id="IPR038765">
    <property type="entry name" value="Papain-like_cys_pep_sf"/>
</dbReference>
<dbReference type="EMBL" id="BARU01028454">
    <property type="protein sequence ID" value="GAH70824.1"/>
    <property type="molecule type" value="Genomic_DNA"/>
</dbReference>
<dbReference type="GO" id="GO:0008234">
    <property type="term" value="F:cysteine-type peptidase activity"/>
    <property type="evidence" value="ECO:0007669"/>
    <property type="project" value="InterPro"/>
</dbReference>
<gene>
    <name evidence="1" type="ORF">S03H2_45412</name>
</gene>
<protein>
    <recommendedName>
        <fullName evidence="2">Spi protease inhibitor domain-containing protein</fullName>
    </recommendedName>
</protein>
<name>X1IXK0_9ZZZZ</name>
<dbReference type="InterPro" id="IPR000200">
    <property type="entry name" value="Peptidase_C10"/>
</dbReference>
<reference evidence="1" key="1">
    <citation type="journal article" date="2014" name="Front. Microbiol.">
        <title>High frequency of phylogenetically diverse reductive dehalogenase-homologous genes in deep subseafloor sedimentary metagenomes.</title>
        <authorList>
            <person name="Kawai M."/>
            <person name="Futagami T."/>
            <person name="Toyoda A."/>
            <person name="Takaki Y."/>
            <person name="Nishi S."/>
            <person name="Hori S."/>
            <person name="Arai W."/>
            <person name="Tsubouchi T."/>
            <person name="Morono Y."/>
            <person name="Uchiyama I."/>
            <person name="Ito T."/>
            <person name="Fujiyama A."/>
            <person name="Inagaki F."/>
            <person name="Takami H."/>
        </authorList>
    </citation>
    <scope>NUCLEOTIDE SEQUENCE</scope>
    <source>
        <strain evidence="1">Expedition CK06-06</strain>
    </source>
</reference>
<evidence type="ECO:0000313" key="1">
    <source>
        <dbReference type="EMBL" id="GAH70824.1"/>
    </source>
</evidence>
<comment type="caution">
    <text evidence="1">The sequence shown here is derived from an EMBL/GenBank/DDBJ whole genome shotgun (WGS) entry which is preliminary data.</text>
</comment>
<dbReference type="SUPFAM" id="SSF54001">
    <property type="entry name" value="Cysteine proteinases"/>
    <property type="match status" value="1"/>
</dbReference>
<sequence length="268" mass="29907">VIKWLEGYKQQIQFIKRNGIEQTENIRALWNGSVNSLKSPQSSVSPLLTTQWNQAPYVNAKCPYDDSYQELTVTGCPATAMAQIMKYWEYPAKGFGFHSYQHDKYGTLSANFGSTYYDWDAMPNTISSSNDAIATLMYHCGVAVEMNYNVSSEGGSGSYVIKDALGRYSDNQTVENALPTYFSYDSTIEGLYRIDYSDDDWKAILKAELDASRPIQYAGYGQGGHTFVCDGYDENDYFHMNWGWGGYYDGYFLLDALTPGSGGIGSGA</sequence>
<evidence type="ECO:0008006" key="2">
    <source>
        <dbReference type="Google" id="ProtNLM"/>
    </source>
</evidence>
<feature type="non-terminal residue" evidence="1">
    <location>
        <position position="1"/>
    </location>
</feature>
<organism evidence="1">
    <name type="scientific">marine sediment metagenome</name>
    <dbReference type="NCBI Taxonomy" id="412755"/>
    <lineage>
        <taxon>unclassified sequences</taxon>
        <taxon>metagenomes</taxon>
        <taxon>ecological metagenomes</taxon>
    </lineage>
</organism>
<dbReference type="Pfam" id="PF01640">
    <property type="entry name" value="Peptidase_C10"/>
    <property type="match status" value="1"/>
</dbReference>
<feature type="non-terminal residue" evidence="1">
    <location>
        <position position="268"/>
    </location>
</feature>
<accession>X1IXK0</accession>
<dbReference type="Gene3D" id="3.90.70.50">
    <property type="entry name" value="Peptidase C10, streptopain"/>
    <property type="match status" value="1"/>
</dbReference>
<dbReference type="GO" id="GO:0006508">
    <property type="term" value="P:proteolysis"/>
    <property type="evidence" value="ECO:0007669"/>
    <property type="project" value="InterPro"/>
</dbReference>
<dbReference type="InterPro" id="IPR044934">
    <property type="entry name" value="Streptopain_sf"/>
</dbReference>
<dbReference type="AlphaFoldDB" id="X1IXK0"/>
<proteinExistence type="predicted"/>
<dbReference type="PRINTS" id="PR00797">
    <property type="entry name" value="STREPTOPAIN"/>
</dbReference>